<evidence type="ECO:0000256" key="3">
    <source>
        <dbReference type="ARBA" id="ARBA00022694"/>
    </source>
</evidence>
<keyword evidence="5" id="KW-0479">Metal-binding</keyword>
<evidence type="ECO:0000259" key="9">
    <source>
        <dbReference type="Pfam" id="PF01966"/>
    </source>
</evidence>
<dbReference type="InterPro" id="IPR006675">
    <property type="entry name" value="HDIG_dom"/>
</dbReference>
<keyword evidence="4" id="KW-0548">Nucleotidyltransferase</keyword>
<dbReference type="Pfam" id="PF12627">
    <property type="entry name" value="PolyA_pol_RNAbd"/>
    <property type="match status" value="1"/>
</dbReference>
<keyword evidence="7" id="KW-0460">Magnesium</keyword>
<dbReference type="InterPro" id="IPR002646">
    <property type="entry name" value="PolA_pol_head_dom"/>
</dbReference>
<dbReference type="InterPro" id="IPR006674">
    <property type="entry name" value="HD_domain"/>
</dbReference>
<evidence type="ECO:0000256" key="4">
    <source>
        <dbReference type="ARBA" id="ARBA00022695"/>
    </source>
</evidence>
<dbReference type="Gene3D" id="1.10.3090.10">
    <property type="entry name" value="cca-adding enzyme, domain 2"/>
    <property type="match status" value="1"/>
</dbReference>
<keyword evidence="2" id="KW-0808">Transferase</keyword>
<protein>
    <submittedName>
        <fullName evidence="11">Poly(A) polymerase</fullName>
    </submittedName>
</protein>
<dbReference type="Proteomes" id="UP000199614">
    <property type="component" value="Unassembled WGS sequence"/>
</dbReference>
<organism evidence="11 12">
    <name type="scientific">Pseudonocardia ammonioxydans</name>
    <dbReference type="NCBI Taxonomy" id="260086"/>
    <lineage>
        <taxon>Bacteria</taxon>
        <taxon>Bacillati</taxon>
        <taxon>Actinomycetota</taxon>
        <taxon>Actinomycetes</taxon>
        <taxon>Pseudonocardiales</taxon>
        <taxon>Pseudonocardiaceae</taxon>
        <taxon>Pseudonocardia</taxon>
    </lineage>
</organism>
<sequence length="469" mass="52059">MVQMLDVPAVADELAARFAERGYRLYLVGGSVRDALLRGTGAPGRDPGDLDFTTDARPETILEIGRGWADAVWDTGIAFGTVGLRRRDHILEVTTFRADTYDGASRNPEVRFGDTVEGDLVRRDFTVNAMAVELTGAERRFVDPHGGLAALAQGVLDTPDLPERSFADDPLRMLRAARFVSQLGFTPAERVTTAMTGMAGELARITAERVQAEFSKLILGAHPRRGIELLCDTGLARHVVPEVPAMQLETDEHMQHKDVYTHSLVVMEQAIDRETDGPDLTLRLAALLHDIGKPATRRKEPDGRVSFHHHEVVGAKMTRKRMRALKYPKALVDDVSQLVFLHLRFHGYGKGEWTDSAVRRYVTDAGPLLDRLHDLVRSDCTTRNRRRAAALQRNYDGLEERIGALREQEELDAIRPDLDGNQIMELLGIAPGPAVGKAYKHLLALRMEQGPLGPERAEAELRAWAAENL</sequence>
<dbReference type="PANTHER" id="PTHR46173:SF1">
    <property type="entry name" value="CCA TRNA NUCLEOTIDYLTRANSFERASE 1, MITOCHONDRIAL"/>
    <property type="match status" value="1"/>
</dbReference>
<evidence type="ECO:0000256" key="7">
    <source>
        <dbReference type="ARBA" id="ARBA00022842"/>
    </source>
</evidence>
<comment type="cofactor">
    <cofactor evidence="1">
        <name>Mg(2+)</name>
        <dbReference type="ChEBI" id="CHEBI:18420"/>
    </cofactor>
</comment>
<dbReference type="AlphaFoldDB" id="A0A1I5EVS7"/>
<feature type="domain" description="tRNA nucleotidyltransferase/poly(A) polymerase RNA and SrmB- binding" evidence="10">
    <location>
        <begin position="184"/>
        <end position="244"/>
    </location>
</feature>
<dbReference type="PANTHER" id="PTHR46173">
    <property type="entry name" value="CCA TRNA NUCLEOTIDYLTRANSFERASE 1, MITOCHONDRIAL"/>
    <property type="match status" value="1"/>
</dbReference>
<dbReference type="CDD" id="cd00077">
    <property type="entry name" value="HDc"/>
    <property type="match status" value="1"/>
</dbReference>
<keyword evidence="6" id="KW-0547">Nucleotide-binding</keyword>
<gene>
    <name evidence="11" type="ORF">SAMN05216207_103336</name>
</gene>
<feature type="domain" description="HD" evidence="9">
    <location>
        <begin position="259"/>
        <end position="347"/>
    </location>
</feature>
<dbReference type="Pfam" id="PF01966">
    <property type="entry name" value="HD"/>
    <property type="match status" value="1"/>
</dbReference>
<dbReference type="NCBIfam" id="TIGR00277">
    <property type="entry name" value="HDIG"/>
    <property type="match status" value="1"/>
</dbReference>
<dbReference type="GO" id="GO:0000166">
    <property type="term" value="F:nucleotide binding"/>
    <property type="evidence" value="ECO:0007669"/>
    <property type="project" value="UniProtKB-KW"/>
</dbReference>
<dbReference type="SUPFAM" id="SSF81891">
    <property type="entry name" value="Poly A polymerase C-terminal region-like"/>
    <property type="match status" value="1"/>
</dbReference>
<dbReference type="STRING" id="260086.SAMN05216207_103336"/>
<evidence type="ECO:0000256" key="1">
    <source>
        <dbReference type="ARBA" id="ARBA00001946"/>
    </source>
</evidence>
<dbReference type="InterPro" id="IPR043519">
    <property type="entry name" value="NT_sf"/>
</dbReference>
<evidence type="ECO:0000256" key="6">
    <source>
        <dbReference type="ARBA" id="ARBA00022741"/>
    </source>
</evidence>
<dbReference type="InterPro" id="IPR014065">
    <property type="entry name" value="tRNA_adenylyltransferase"/>
</dbReference>
<keyword evidence="12" id="KW-1185">Reference proteome</keyword>
<feature type="domain" description="Poly A polymerase head" evidence="8">
    <location>
        <begin position="25"/>
        <end position="156"/>
    </location>
</feature>
<dbReference type="InterPro" id="IPR050264">
    <property type="entry name" value="Bact_CCA-adding_enz_type3_sf"/>
</dbReference>
<dbReference type="InterPro" id="IPR003607">
    <property type="entry name" value="HD/PDEase_dom"/>
</dbReference>
<evidence type="ECO:0000256" key="5">
    <source>
        <dbReference type="ARBA" id="ARBA00022723"/>
    </source>
</evidence>
<proteinExistence type="predicted"/>
<dbReference type="EMBL" id="FOUY01000033">
    <property type="protein sequence ID" value="SFO15632.1"/>
    <property type="molecule type" value="Genomic_DNA"/>
</dbReference>
<dbReference type="GO" id="GO:0046872">
    <property type="term" value="F:metal ion binding"/>
    <property type="evidence" value="ECO:0007669"/>
    <property type="project" value="UniProtKB-KW"/>
</dbReference>
<dbReference type="SUPFAM" id="SSF81301">
    <property type="entry name" value="Nucleotidyltransferase"/>
    <property type="match status" value="1"/>
</dbReference>
<evidence type="ECO:0000313" key="12">
    <source>
        <dbReference type="Proteomes" id="UP000199614"/>
    </source>
</evidence>
<accession>A0A1I5EVS7</accession>
<keyword evidence="3" id="KW-0819">tRNA processing</keyword>
<dbReference type="Gene3D" id="3.30.460.10">
    <property type="entry name" value="Beta Polymerase, domain 2"/>
    <property type="match status" value="1"/>
</dbReference>
<name>A0A1I5EVS7_PSUAM</name>
<evidence type="ECO:0000313" key="11">
    <source>
        <dbReference type="EMBL" id="SFO15632.1"/>
    </source>
</evidence>
<dbReference type="InterPro" id="IPR032828">
    <property type="entry name" value="PolyA_RNA-bd"/>
</dbReference>
<dbReference type="CDD" id="cd05398">
    <property type="entry name" value="NT_ClassII-CCAase"/>
    <property type="match status" value="1"/>
</dbReference>
<dbReference type="FunFam" id="1.10.3090.10:FF:000002">
    <property type="entry name" value="CCA tRNA nucleotidyltransferase"/>
    <property type="match status" value="1"/>
</dbReference>
<evidence type="ECO:0000256" key="2">
    <source>
        <dbReference type="ARBA" id="ARBA00022679"/>
    </source>
</evidence>
<dbReference type="NCBIfam" id="TIGR02692">
    <property type="entry name" value="tRNA_CCA_actino"/>
    <property type="match status" value="1"/>
</dbReference>
<evidence type="ECO:0000259" key="10">
    <source>
        <dbReference type="Pfam" id="PF12627"/>
    </source>
</evidence>
<evidence type="ECO:0000259" key="8">
    <source>
        <dbReference type="Pfam" id="PF01743"/>
    </source>
</evidence>
<dbReference type="GO" id="GO:0000049">
    <property type="term" value="F:tRNA binding"/>
    <property type="evidence" value="ECO:0007669"/>
    <property type="project" value="TreeGrafter"/>
</dbReference>
<reference evidence="11 12" key="1">
    <citation type="submission" date="2016-10" db="EMBL/GenBank/DDBJ databases">
        <authorList>
            <person name="de Groot N.N."/>
        </authorList>
    </citation>
    <scope>NUCLEOTIDE SEQUENCE [LARGE SCALE GENOMIC DNA]</scope>
    <source>
        <strain evidence="11 12">CGMCC 4.1877</strain>
    </source>
</reference>
<dbReference type="Pfam" id="PF01743">
    <property type="entry name" value="PolyA_pol"/>
    <property type="match status" value="1"/>
</dbReference>
<dbReference type="GO" id="GO:0008033">
    <property type="term" value="P:tRNA processing"/>
    <property type="evidence" value="ECO:0007669"/>
    <property type="project" value="UniProtKB-KW"/>
</dbReference>
<dbReference type="GO" id="GO:0016779">
    <property type="term" value="F:nucleotidyltransferase activity"/>
    <property type="evidence" value="ECO:0007669"/>
    <property type="project" value="UniProtKB-KW"/>
</dbReference>